<dbReference type="InterPro" id="IPR037068">
    <property type="entry name" value="DNA_primase_core_N_sf"/>
</dbReference>
<dbReference type="Gene3D" id="3.40.1360.10">
    <property type="match status" value="1"/>
</dbReference>
<dbReference type="PIRSF" id="PIRSF002811">
    <property type="entry name" value="DnaG"/>
    <property type="match status" value="1"/>
</dbReference>
<dbReference type="PATRIC" id="fig|479117.4.peg.1032"/>
<evidence type="ECO:0000256" key="12">
    <source>
        <dbReference type="HAMAP-Rule" id="MF_00974"/>
    </source>
</evidence>
<sequence>MAGLIVREDIDEVRSRVRIDDVVGEYVTLRSAGVDSMKGLCPFHDEKTPSFHVRPSSGYYHCFGCGESGDAYTFLQKMDGCTFTEAVERLAERAGMQLRYEKGSGPDRREAGQRARLFEAHKEAQDFFRANIRSPEAEKARRYMAERGFDEDALTSFGVGYAPRGWDNLSKHLRSRGFLDKELTAGGLAAEGRRGGVYDRFRGRLIWPIRDVTGRVIGFGARKLYDDDEGPKYLNTPETPLYRKNQVLYGLDRAKRAIAKDGRAVVVEGYTDVMAAHLAGIDCAVATCGTAFGAEHTKIIRRLMGDAASKTGEVIFTFDGDEAGQQAALRAFREDSEFTADTFVAVERSGLDPADIRLQKGDGALRDLIESRRPLFEFALSKAIADYDLDTVEGRVKALREAAPIVAAIRDRGMRPGYERWLSGRLGMTFDEIRDAVQRAAAANRPSAQPGRDQQNRGWQQQAPRGGSQQAGSYSGHQRGYAEDPGARIASDVESYQREIGGTEQDSTGFRIERGALQVALQKPDFINVRLFDRLKPEAFNDPGSRAVFQAMQAAGGMAWAVQNPQNWPERVIENADERAKQIVAELVVRALPAQKEDEVERYCRSIVARLFDKDIVRIAGLLHSQLLRTDPSDVETSAKLLEQLQVLERQRARLRQHM</sequence>
<comment type="caution">
    <text evidence="17">The sequence shown here is derived from an EMBL/GenBank/DDBJ whole genome shotgun (WGS) entry which is preliminary data.</text>
</comment>
<keyword evidence="8 12" id="KW-0862">Zinc</keyword>
<dbReference type="RefSeq" id="WP_062020946.1">
    <property type="nucleotide sequence ID" value="NZ_LQQC01000010.1"/>
</dbReference>
<comment type="subunit">
    <text evidence="12">Monomer. Interacts with DnaB.</text>
</comment>
<comment type="cofactor">
    <cofactor evidence="12 13 14">
        <name>Zn(2+)</name>
        <dbReference type="ChEBI" id="CHEBI:29105"/>
    </cofactor>
    <text evidence="12 13 14">Binds 1 zinc ion per monomer.</text>
</comment>
<dbReference type="InterPro" id="IPR050219">
    <property type="entry name" value="DnaG_primase"/>
</dbReference>
<evidence type="ECO:0000313" key="18">
    <source>
        <dbReference type="Proteomes" id="UP000243589"/>
    </source>
</evidence>
<dbReference type="GO" id="GO:0006269">
    <property type="term" value="P:DNA replication, synthesis of primer"/>
    <property type="evidence" value="ECO:0007669"/>
    <property type="project" value="UniProtKB-UniRule"/>
</dbReference>
<feature type="domain" description="Toprim" evidence="16">
    <location>
        <begin position="262"/>
        <end position="354"/>
    </location>
</feature>
<comment type="similarity">
    <text evidence="12 13">Belongs to the DnaG primase family.</text>
</comment>
<dbReference type="InterPro" id="IPR030846">
    <property type="entry name" value="DnaG_bac"/>
</dbReference>
<feature type="compositionally biased region" description="Polar residues" evidence="15">
    <location>
        <begin position="452"/>
        <end position="476"/>
    </location>
</feature>
<dbReference type="GO" id="GO:0005737">
    <property type="term" value="C:cytoplasm"/>
    <property type="evidence" value="ECO:0007669"/>
    <property type="project" value="TreeGrafter"/>
</dbReference>
<keyword evidence="1 12" id="KW-0240">DNA-directed RNA polymerase</keyword>
<dbReference type="Pfam" id="PF10410">
    <property type="entry name" value="DnaB_bind"/>
    <property type="match status" value="1"/>
</dbReference>
<evidence type="ECO:0000256" key="11">
    <source>
        <dbReference type="ARBA" id="ARBA00023163"/>
    </source>
</evidence>
<keyword evidence="9" id="KW-0460">Magnesium</keyword>
<keyword evidence="5 12" id="KW-0235">DNA replication</keyword>
<reference evidence="17 18" key="1">
    <citation type="submission" date="2016-01" db="EMBL/GenBank/DDBJ databases">
        <title>Use of Whole Genome Sequencing to ascertain that Brevibacterium massiliense (Roux, Raoult 2009) is a later heterotypic synonym of Brevibacterium ravenspurgense (Mages 2008).</title>
        <authorList>
            <person name="Bernier A.-M."/>
            <person name="Burdz T."/>
            <person name="Huynh C."/>
            <person name="Pachecho A.L."/>
            <person name="Wiebe D."/>
            <person name="Bonner C."/>
            <person name="Bernard K."/>
        </authorList>
    </citation>
    <scope>NUCLEOTIDE SEQUENCE [LARGE SCALE GENOMIC DNA]</scope>
    <source>
        <strain evidence="17 18">CCUG56047</strain>
    </source>
</reference>
<evidence type="ECO:0000256" key="8">
    <source>
        <dbReference type="ARBA" id="ARBA00022833"/>
    </source>
</evidence>
<keyword evidence="10 12" id="KW-0238">DNA-binding</keyword>
<dbReference type="GO" id="GO:1990077">
    <property type="term" value="C:primosome complex"/>
    <property type="evidence" value="ECO:0007669"/>
    <property type="project" value="UniProtKB-KW"/>
</dbReference>
<dbReference type="InterPro" id="IPR006295">
    <property type="entry name" value="DNA_primase_DnaG"/>
</dbReference>
<evidence type="ECO:0000256" key="3">
    <source>
        <dbReference type="ARBA" id="ARBA00022679"/>
    </source>
</evidence>
<feature type="region of interest" description="Disordered" evidence="15">
    <location>
        <begin position="439"/>
        <end position="483"/>
    </location>
</feature>
<dbReference type="InterPro" id="IPR013173">
    <property type="entry name" value="DNA_primase_DnaG_DnaB-bd_dom"/>
</dbReference>
<dbReference type="InterPro" id="IPR013264">
    <property type="entry name" value="DNAG_N"/>
</dbReference>
<dbReference type="NCBIfam" id="TIGR01391">
    <property type="entry name" value="dnaG"/>
    <property type="match status" value="1"/>
</dbReference>
<comment type="catalytic activity">
    <reaction evidence="12">
        <text>ssDNA + n NTP = ssDNA/pppN(pN)n-1 hybrid + (n-1) diphosphate.</text>
        <dbReference type="EC" id="2.7.7.101"/>
    </reaction>
</comment>
<accession>A0A150H7C3</accession>
<comment type="domain">
    <text evidence="12">Contains an N-terminal zinc-binding domain, a central core domain that contains the primase activity, and a C-terminal DnaB-binding domain.</text>
</comment>
<dbReference type="PROSITE" id="PS50880">
    <property type="entry name" value="TOPRIM"/>
    <property type="match status" value="1"/>
</dbReference>
<dbReference type="EMBL" id="LQQC01000010">
    <property type="protein sequence ID" value="KXZ58002.1"/>
    <property type="molecule type" value="Genomic_DNA"/>
</dbReference>
<evidence type="ECO:0000256" key="7">
    <source>
        <dbReference type="ARBA" id="ARBA00022771"/>
    </source>
</evidence>
<evidence type="ECO:0000256" key="15">
    <source>
        <dbReference type="SAM" id="MobiDB-lite"/>
    </source>
</evidence>
<keyword evidence="2 12" id="KW-0639">Primosome</keyword>
<dbReference type="CDD" id="cd03364">
    <property type="entry name" value="TOPRIM_DnaG_primases"/>
    <property type="match status" value="1"/>
</dbReference>
<dbReference type="EC" id="2.7.7.101" evidence="12"/>
<dbReference type="GO" id="GO:0008270">
    <property type="term" value="F:zinc ion binding"/>
    <property type="evidence" value="ECO:0007669"/>
    <property type="project" value="UniProtKB-UniRule"/>
</dbReference>
<keyword evidence="4 12" id="KW-0548">Nucleotidyltransferase</keyword>
<dbReference type="GO" id="GO:0003677">
    <property type="term" value="F:DNA binding"/>
    <property type="evidence" value="ECO:0007669"/>
    <property type="project" value="UniProtKB-KW"/>
</dbReference>
<dbReference type="InterPro" id="IPR006171">
    <property type="entry name" value="TOPRIM_dom"/>
</dbReference>
<keyword evidence="3 12" id="KW-0808">Transferase</keyword>
<keyword evidence="7 12" id="KW-0863">Zinc-finger</keyword>
<evidence type="ECO:0000256" key="14">
    <source>
        <dbReference type="PIRSR" id="PIRSR002811-1"/>
    </source>
</evidence>
<dbReference type="AlphaFoldDB" id="A0A150H7C3"/>
<dbReference type="GO" id="GO:0003899">
    <property type="term" value="F:DNA-directed RNA polymerase activity"/>
    <property type="evidence" value="ECO:0007669"/>
    <property type="project" value="UniProtKB-UniRule"/>
</dbReference>
<evidence type="ECO:0000256" key="1">
    <source>
        <dbReference type="ARBA" id="ARBA00022478"/>
    </source>
</evidence>
<evidence type="ECO:0000256" key="5">
    <source>
        <dbReference type="ARBA" id="ARBA00022705"/>
    </source>
</evidence>
<evidence type="ECO:0000256" key="4">
    <source>
        <dbReference type="ARBA" id="ARBA00022695"/>
    </source>
</evidence>
<gene>
    <name evidence="12 17" type="primary">dnaG</name>
    <name evidence="17" type="ORF">Bravens_01034</name>
</gene>
<keyword evidence="18" id="KW-1185">Reference proteome</keyword>
<dbReference type="Gene3D" id="3.90.980.10">
    <property type="entry name" value="DNA primase, catalytic core, N-terminal domain"/>
    <property type="match status" value="1"/>
</dbReference>
<name>A0A150H7C3_9MICO</name>
<organism evidence="17 18">
    <name type="scientific">Brevibacterium ravenspurgense</name>
    <dbReference type="NCBI Taxonomy" id="479117"/>
    <lineage>
        <taxon>Bacteria</taxon>
        <taxon>Bacillati</taxon>
        <taxon>Actinomycetota</taxon>
        <taxon>Actinomycetes</taxon>
        <taxon>Micrococcales</taxon>
        <taxon>Brevibacteriaceae</taxon>
        <taxon>Brevibacterium</taxon>
    </lineage>
</organism>
<dbReference type="PANTHER" id="PTHR30313">
    <property type="entry name" value="DNA PRIMASE"/>
    <property type="match status" value="1"/>
</dbReference>
<evidence type="ECO:0000256" key="2">
    <source>
        <dbReference type="ARBA" id="ARBA00022515"/>
    </source>
</evidence>
<feature type="zinc finger region" description="CHC2-type" evidence="12 14">
    <location>
        <begin position="41"/>
        <end position="65"/>
    </location>
</feature>
<protein>
    <recommendedName>
        <fullName evidence="12 13">DNA primase</fullName>
        <ecNumber evidence="12">2.7.7.101</ecNumber>
    </recommendedName>
</protein>
<dbReference type="FunFam" id="3.90.580.10:FF:000001">
    <property type="entry name" value="DNA primase"/>
    <property type="match status" value="1"/>
</dbReference>
<evidence type="ECO:0000256" key="6">
    <source>
        <dbReference type="ARBA" id="ARBA00022723"/>
    </source>
</evidence>
<dbReference type="SUPFAM" id="SSF56731">
    <property type="entry name" value="DNA primase core"/>
    <property type="match status" value="1"/>
</dbReference>
<keyword evidence="6 12" id="KW-0479">Metal-binding</keyword>
<dbReference type="Proteomes" id="UP000243589">
    <property type="component" value="Unassembled WGS sequence"/>
</dbReference>
<comment type="function">
    <text evidence="12 13">RNA polymerase that catalyzes the synthesis of short RNA molecules used as primers for DNA polymerase during DNA replication.</text>
</comment>
<dbReference type="PANTHER" id="PTHR30313:SF2">
    <property type="entry name" value="DNA PRIMASE"/>
    <property type="match status" value="1"/>
</dbReference>
<dbReference type="Pfam" id="PF01807">
    <property type="entry name" value="Zn_ribbon_DnaG"/>
    <property type="match status" value="1"/>
</dbReference>
<dbReference type="InterPro" id="IPR034151">
    <property type="entry name" value="TOPRIM_DnaG_bac"/>
</dbReference>
<dbReference type="InterPro" id="IPR036977">
    <property type="entry name" value="DNA_primase_Znf_CHC2"/>
</dbReference>
<dbReference type="SUPFAM" id="SSF57783">
    <property type="entry name" value="Zinc beta-ribbon"/>
    <property type="match status" value="1"/>
</dbReference>
<dbReference type="InterPro" id="IPR019475">
    <property type="entry name" value="DNA_primase_DnaB-bd"/>
</dbReference>
<dbReference type="Pfam" id="PF13662">
    <property type="entry name" value="Toprim_4"/>
    <property type="match status" value="1"/>
</dbReference>
<dbReference type="GO" id="GO:0000428">
    <property type="term" value="C:DNA-directed RNA polymerase complex"/>
    <property type="evidence" value="ECO:0007669"/>
    <property type="project" value="UniProtKB-KW"/>
</dbReference>
<evidence type="ECO:0000313" key="17">
    <source>
        <dbReference type="EMBL" id="KXZ58002.1"/>
    </source>
</evidence>
<dbReference type="SMART" id="SM00766">
    <property type="entry name" value="DnaG_DnaB_bind"/>
    <property type="match status" value="1"/>
</dbReference>
<dbReference type="InterPro" id="IPR002694">
    <property type="entry name" value="Znf_CHC2"/>
</dbReference>
<keyword evidence="11 12" id="KW-0804">Transcription</keyword>
<dbReference type="HAMAP" id="MF_00974">
    <property type="entry name" value="DNA_primase_DnaG"/>
    <property type="match status" value="1"/>
</dbReference>
<evidence type="ECO:0000256" key="13">
    <source>
        <dbReference type="PIRNR" id="PIRNR002811"/>
    </source>
</evidence>
<evidence type="ECO:0000256" key="9">
    <source>
        <dbReference type="ARBA" id="ARBA00022842"/>
    </source>
</evidence>
<proteinExistence type="inferred from homology"/>
<evidence type="ECO:0000259" key="16">
    <source>
        <dbReference type="PROSITE" id="PS50880"/>
    </source>
</evidence>
<dbReference type="FunFam" id="3.90.980.10:FF:000001">
    <property type="entry name" value="DNA primase"/>
    <property type="match status" value="1"/>
</dbReference>
<dbReference type="Pfam" id="PF08278">
    <property type="entry name" value="DnaG_DnaB_bind"/>
    <property type="match status" value="1"/>
</dbReference>
<evidence type="ECO:0000256" key="10">
    <source>
        <dbReference type="ARBA" id="ARBA00023125"/>
    </source>
</evidence>
<dbReference type="SMART" id="SM00493">
    <property type="entry name" value="TOPRIM"/>
    <property type="match status" value="1"/>
</dbReference>
<dbReference type="SMART" id="SM00400">
    <property type="entry name" value="ZnF_CHCC"/>
    <property type="match status" value="1"/>
</dbReference>
<dbReference type="Gene3D" id="3.90.580.10">
    <property type="entry name" value="Zinc finger, CHC2-type domain"/>
    <property type="match status" value="1"/>
</dbReference>
<dbReference type="Pfam" id="PF08275">
    <property type="entry name" value="DNAG_N"/>
    <property type="match status" value="1"/>
</dbReference>